<reference evidence="4 5" key="1">
    <citation type="submission" date="2020-11" db="EMBL/GenBank/DDBJ databases">
        <title>Winogradskyella marina sp. nov., isolated from marine sediment.</title>
        <authorList>
            <person name="Bo J."/>
            <person name="Wang S."/>
            <person name="Song X."/>
            <person name="Du Z."/>
        </authorList>
    </citation>
    <scope>NUCLEOTIDE SEQUENCE [LARGE SCALE GENOMIC DNA]</scope>
    <source>
        <strain evidence="4 5">F6397</strain>
    </source>
</reference>
<dbReference type="PANTHER" id="PTHR34220">
    <property type="entry name" value="SENSOR HISTIDINE KINASE YPDA"/>
    <property type="match status" value="1"/>
</dbReference>
<sequence>MVTNNSSLFDNFYIYVFVPILFLFAIYALFRACSIPGKLKYFFIMGGGFFIVLAMIALFFPIMGWELFAINPFTFFYIGIFVEQFVFALGLAYKVKEINFTLLQKSIENEQIKEEQNKILEEKLKEKEIENISVMAKAEEERVSRLKSKFENEIHHLHLTSLQNQMNPHFIFNALNSIKVFLIDNEKQKAVYFLNKFSKLIRSILESSNVEKISLEEELSILALYVSIENIRFEEDINFTIKNPENIDLQSIWLPSMILQPFVENAIWHGLMLRKGKKHIDLILSQSENAVILLIRDNGIGREESKQNIVRKSFEKKSIGLKITQDRLNHFNQKYGCNYFFKINDLENEKNLAIGTEIEFVFCFKQP</sequence>
<dbReference type="Pfam" id="PF06580">
    <property type="entry name" value="His_kinase"/>
    <property type="match status" value="1"/>
</dbReference>
<dbReference type="InterPro" id="IPR010559">
    <property type="entry name" value="Sig_transdc_His_kin_internal"/>
</dbReference>
<feature type="transmembrane region" description="Helical" evidence="2">
    <location>
        <begin position="42"/>
        <end position="63"/>
    </location>
</feature>
<dbReference type="Gene3D" id="3.30.565.10">
    <property type="entry name" value="Histidine kinase-like ATPase, C-terminal domain"/>
    <property type="match status" value="1"/>
</dbReference>
<evidence type="ECO:0000313" key="5">
    <source>
        <dbReference type="Proteomes" id="UP000611215"/>
    </source>
</evidence>
<keyword evidence="2" id="KW-0812">Transmembrane</keyword>
<evidence type="ECO:0000313" key="4">
    <source>
        <dbReference type="EMBL" id="MBF8149133.1"/>
    </source>
</evidence>
<feature type="domain" description="Signal transduction histidine kinase internal region" evidence="3">
    <location>
        <begin position="158"/>
        <end position="236"/>
    </location>
</feature>
<dbReference type="GO" id="GO:0016301">
    <property type="term" value="F:kinase activity"/>
    <property type="evidence" value="ECO:0007669"/>
    <property type="project" value="UniProtKB-KW"/>
</dbReference>
<keyword evidence="5" id="KW-1185">Reference proteome</keyword>
<dbReference type="InterPro" id="IPR036890">
    <property type="entry name" value="HATPase_C_sf"/>
</dbReference>
<keyword evidence="2" id="KW-1133">Transmembrane helix</keyword>
<accession>A0ABS0EFU5</accession>
<proteinExistence type="predicted"/>
<protein>
    <submittedName>
        <fullName evidence="4">Histidine kinase</fullName>
    </submittedName>
</protein>
<keyword evidence="4" id="KW-0418">Kinase</keyword>
<evidence type="ECO:0000256" key="2">
    <source>
        <dbReference type="SAM" id="Phobius"/>
    </source>
</evidence>
<dbReference type="SUPFAM" id="SSF55874">
    <property type="entry name" value="ATPase domain of HSP90 chaperone/DNA topoisomerase II/histidine kinase"/>
    <property type="match status" value="1"/>
</dbReference>
<dbReference type="InterPro" id="IPR050640">
    <property type="entry name" value="Bact_2-comp_sensor_kinase"/>
</dbReference>
<comment type="caution">
    <text evidence="4">The sequence shown here is derived from an EMBL/GenBank/DDBJ whole genome shotgun (WGS) entry which is preliminary data.</text>
</comment>
<feature type="transmembrane region" description="Helical" evidence="2">
    <location>
        <begin position="12"/>
        <end position="30"/>
    </location>
</feature>
<feature type="coiled-coil region" evidence="1">
    <location>
        <begin position="103"/>
        <end position="149"/>
    </location>
</feature>
<evidence type="ECO:0000256" key="1">
    <source>
        <dbReference type="SAM" id="Coils"/>
    </source>
</evidence>
<name>A0ABS0EFU5_9FLAO</name>
<keyword evidence="1" id="KW-0175">Coiled coil</keyword>
<gene>
    <name evidence="4" type="ORF">ITJ86_04450</name>
</gene>
<dbReference type="Proteomes" id="UP000611215">
    <property type="component" value="Unassembled WGS sequence"/>
</dbReference>
<organism evidence="4 5">
    <name type="scientific">Winogradskyella marina</name>
    <dbReference type="NCBI Taxonomy" id="2785530"/>
    <lineage>
        <taxon>Bacteria</taxon>
        <taxon>Pseudomonadati</taxon>
        <taxon>Bacteroidota</taxon>
        <taxon>Flavobacteriia</taxon>
        <taxon>Flavobacteriales</taxon>
        <taxon>Flavobacteriaceae</taxon>
        <taxon>Winogradskyella</taxon>
    </lineage>
</organism>
<feature type="transmembrane region" description="Helical" evidence="2">
    <location>
        <begin position="75"/>
        <end position="95"/>
    </location>
</feature>
<keyword evidence="4" id="KW-0808">Transferase</keyword>
<evidence type="ECO:0000259" key="3">
    <source>
        <dbReference type="Pfam" id="PF06580"/>
    </source>
</evidence>
<keyword evidence="2" id="KW-0472">Membrane</keyword>
<dbReference type="PANTHER" id="PTHR34220:SF7">
    <property type="entry name" value="SENSOR HISTIDINE KINASE YPDA"/>
    <property type="match status" value="1"/>
</dbReference>
<dbReference type="EMBL" id="JADOET010000002">
    <property type="protein sequence ID" value="MBF8149133.1"/>
    <property type="molecule type" value="Genomic_DNA"/>
</dbReference>